<name>A0AAP0IRE4_9MAGN</name>
<dbReference type="AlphaFoldDB" id="A0AAP0IRE4"/>
<reference evidence="1 2" key="1">
    <citation type="submission" date="2024-01" db="EMBL/GenBank/DDBJ databases">
        <title>Genome assemblies of Stephania.</title>
        <authorList>
            <person name="Yang L."/>
        </authorList>
    </citation>
    <scope>NUCLEOTIDE SEQUENCE [LARGE SCALE GENOMIC DNA]</scope>
    <source>
        <strain evidence="1">JXDWG</strain>
        <tissue evidence="1">Leaf</tissue>
    </source>
</reference>
<accession>A0AAP0IRE4</accession>
<comment type="caution">
    <text evidence="1">The sequence shown here is derived from an EMBL/GenBank/DDBJ whole genome shotgun (WGS) entry which is preliminary data.</text>
</comment>
<dbReference type="EMBL" id="JBBNAG010000007">
    <property type="protein sequence ID" value="KAK9119628.1"/>
    <property type="molecule type" value="Genomic_DNA"/>
</dbReference>
<dbReference type="Proteomes" id="UP001419268">
    <property type="component" value="Unassembled WGS sequence"/>
</dbReference>
<protein>
    <submittedName>
        <fullName evidence="1">Uncharacterized protein</fullName>
    </submittedName>
</protein>
<sequence>MIEQKTLLSPLLQWRVGACNISHKEDFKRSRRHRRSPKVSPYFSFLLITKEVNL</sequence>
<gene>
    <name evidence="1" type="ORF">Scep_017721</name>
</gene>
<evidence type="ECO:0000313" key="2">
    <source>
        <dbReference type="Proteomes" id="UP001419268"/>
    </source>
</evidence>
<proteinExistence type="predicted"/>
<keyword evidence="2" id="KW-1185">Reference proteome</keyword>
<organism evidence="1 2">
    <name type="scientific">Stephania cephalantha</name>
    <dbReference type="NCBI Taxonomy" id="152367"/>
    <lineage>
        <taxon>Eukaryota</taxon>
        <taxon>Viridiplantae</taxon>
        <taxon>Streptophyta</taxon>
        <taxon>Embryophyta</taxon>
        <taxon>Tracheophyta</taxon>
        <taxon>Spermatophyta</taxon>
        <taxon>Magnoliopsida</taxon>
        <taxon>Ranunculales</taxon>
        <taxon>Menispermaceae</taxon>
        <taxon>Menispermoideae</taxon>
        <taxon>Cissampelideae</taxon>
        <taxon>Stephania</taxon>
    </lineage>
</organism>
<evidence type="ECO:0000313" key="1">
    <source>
        <dbReference type="EMBL" id="KAK9119628.1"/>
    </source>
</evidence>